<dbReference type="RefSeq" id="WP_115919995.1">
    <property type="nucleotide sequence ID" value="NZ_BJYH01000015.1"/>
</dbReference>
<comment type="caution">
    <text evidence="1">The sequence shown here is derived from an EMBL/GenBank/DDBJ whole genome shotgun (WGS) entry which is preliminary data.</text>
</comment>
<dbReference type="NCBIfam" id="TIGR04192">
    <property type="entry name" value="GRASP_w_spasm"/>
    <property type="match status" value="1"/>
</dbReference>
<dbReference type="SUPFAM" id="SSF56059">
    <property type="entry name" value="Glutathione synthetase ATP-binding domain-like"/>
    <property type="match status" value="1"/>
</dbReference>
<name>A0ABX9IGD3_9FLAO</name>
<organism evidence="1 2">
    <name type="scientific">Chryseobacterium rhizosphaerae</name>
    <dbReference type="NCBI Taxonomy" id="395937"/>
    <lineage>
        <taxon>Bacteria</taxon>
        <taxon>Pseudomonadati</taxon>
        <taxon>Bacteroidota</taxon>
        <taxon>Flavobacteriia</taxon>
        <taxon>Flavobacteriales</taxon>
        <taxon>Weeksellaceae</taxon>
        <taxon>Chryseobacterium group</taxon>
        <taxon>Chryseobacterium</taxon>
    </lineage>
</organism>
<reference evidence="1 2" key="1">
    <citation type="journal article" date="2010" name="Syst. Appl. Microbiol.">
        <title>Four new species of Chryseobacterium from the rhizosphere of coastal sand dune plants, Chryseobacterium elymi sp. nov., Chryseobacterium hagamense sp. nov., Chryseobacterium lathyri sp. nov. and Chryseobacterium rhizosphaerae sp. nov.</title>
        <authorList>
            <person name="Cho S.H."/>
            <person name="Lee K.S."/>
            <person name="Shin D.S."/>
            <person name="Han J.H."/>
            <person name="Park K.S."/>
            <person name="Lee C.H."/>
            <person name="Park K.H."/>
            <person name="Kim S.B."/>
        </authorList>
    </citation>
    <scope>NUCLEOTIDE SEQUENCE [LARGE SCALE GENOMIC DNA]</scope>
    <source>
        <strain evidence="1 2">KCTC 22548</strain>
    </source>
</reference>
<keyword evidence="2" id="KW-1185">Reference proteome</keyword>
<dbReference type="Proteomes" id="UP000256491">
    <property type="component" value="Unassembled WGS sequence"/>
</dbReference>
<dbReference type="Gene3D" id="3.30.470.20">
    <property type="entry name" value="ATP-grasp fold, B domain"/>
    <property type="match status" value="1"/>
</dbReference>
<sequence>MILLFSQDQFEYTTDIIFEWIQHLGGNAKRINGKELIENKHKILFSDKLNDCEFNDTNPSQVNVIWYRRWLNSEYTLNRNKKVNSYLRKEFYALTQYFFSCFEESKWYNRHDYFQEFLSKTEQLIIAKEVGFKIPDTLITNNKKELVTFFKKHGSIIVKPISDVESFYDKPTKKLMGTFTARITEDYIKEKIPTFFFPSLFQAEIKKKYELRIFYDKGDCYPMAIFSSKNEKTAVDFRQYDNQLPNRNIPFQLTLKEENKIKKFMKKSNLETGSLDIICSEDNELIFLEVNPLGQFGMVSNPCNYYIEKKIAKNLIQKDHENK</sequence>
<evidence type="ECO:0000313" key="1">
    <source>
        <dbReference type="EMBL" id="REC73083.1"/>
    </source>
</evidence>
<accession>A0ABX9IGD3</accession>
<gene>
    <name evidence="1" type="primary">gwsG</name>
    <name evidence="1" type="ORF">DRF57_17970</name>
</gene>
<proteinExistence type="predicted"/>
<evidence type="ECO:0000313" key="2">
    <source>
        <dbReference type="Proteomes" id="UP000256491"/>
    </source>
</evidence>
<dbReference type="EMBL" id="QNUF01000025">
    <property type="protein sequence ID" value="REC73083.1"/>
    <property type="molecule type" value="Genomic_DNA"/>
</dbReference>
<dbReference type="InterPro" id="IPR026455">
    <property type="entry name" value="GRASP_w_spasm"/>
</dbReference>
<protein>
    <submittedName>
        <fullName evidence="1">Grasp-with-spasm system ATP-grasp peptide maturase</fullName>
    </submittedName>
</protein>